<evidence type="ECO:0000259" key="6">
    <source>
        <dbReference type="Pfam" id="PF00150"/>
    </source>
</evidence>
<dbReference type="CAZy" id="GH5">
    <property type="family name" value="Glycoside Hydrolase Family 5"/>
</dbReference>
<evidence type="ECO:0000256" key="1">
    <source>
        <dbReference type="ARBA" id="ARBA00022729"/>
    </source>
</evidence>
<dbReference type="Pfam" id="PF00150">
    <property type="entry name" value="Cellulase"/>
    <property type="match status" value="1"/>
</dbReference>
<reference evidence="10 11" key="4">
    <citation type="journal article" date="2012" name="J. Biol. Chem.">
        <title>Crystal structure of hyperthermophilic endo-beta-1,4-glucanase: implications for catalytic mechanism and thermostability.</title>
        <authorList>
            <person name="Zheng B."/>
            <person name="Yang W."/>
            <person name="Zhao X."/>
            <person name="Wang Y."/>
            <person name="Lou Z."/>
            <person name="Rao Z."/>
            <person name="Feng Y."/>
        </authorList>
    </citation>
    <scope>X-RAY CRYSTALLOGRAPHY (2.20 ANGSTROMS) OF 25-343</scope>
</reference>
<dbReference type="OrthoDB" id="9800475at2"/>
<reference evidence="9" key="3">
    <citation type="submission" date="2010-06" db="PDB data bank">
        <title>Crystal structure of FnCel5A from F. nodosum Rt17-B1.</title>
        <authorList>
            <person name="Zheng B.S."/>
            <person name="Rao Z.H."/>
        </authorList>
    </citation>
    <scope>X-RAY CRYSTALLOGRAPHY (1.50 ANGSTROMS) OF 25-343</scope>
</reference>
<organism evidence="7 8">
    <name type="scientific">Fervidobacterium nodosum (strain ATCC 35602 / DSM 5306 / Rt17-B1)</name>
    <dbReference type="NCBI Taxonomy" id="381764"/>
    <lineage>
        <taxon>Bacteria</taxon>
        <taxon>Thermotogati</taxon>
        <taxon>Thermotogota</taxon>
        <taxon>Thermotogae</taxon>
        <taxon>Thermotogales</taxon>
        <taxon>Fervidobacteriaceae</taxon>
        <taxon>Fervidobacterium</taxon>
    </lineage>
</organism>
<feature type="chain" id="PRO_5002707352" evidence="5">
    <location>
        <begin position="25"/>
        <end position="343"/>
    </location>
</feature>
<dbReference type="PDBsum" id="3NCO"/>
<dbReference type="RefSeq" id="WP_011994708.1">
    <property type="nucleotide sequence ID" value="NC_009718.1"/>
</dbReference>
<dbReference type="SMR" id="A7HNC0"/>
<evidence type="ECO:0007829" key="9">
    <source>
        <dbReference type="PDB" id="3NCO"/>
    </source>
</evidence>
<dbReference type="eggNOG" id="COG2730">
    <property type="taxonomic scope" value="Bacteria"/>
</dbReference>
<gene>
    <name evidence="7" type="ordered locus">Fnod_1560</name>
</gene>
<dbReference type="GO" id="GO:0005576">
    <property type="term" value="C:extracellular region"/>
    <property type="evidence" value="ECO:0007669"/>
    <property type="project" value="TreeGrafter"/>
</dbReference>
<name>A7HNC0_FERNB</name>
<dbReference type="HOGENOM" id="CLU_018668_1_0_0"/>
<protein>
    <submittedName>
        <fullName evidence="7">Glycoside hydrolase family 5</fullName>
    </submittedName>
</protein>
<dbReference type="PANTHER" id="PTHR31297:SF17">
    <property type="entry name" value="ENDOGLUCANASE"/>
    <property type="match status" value="1"/>
</dbReference>
<reference evidence="7 8" key="2">
    <citation type="journal article" date="2009" name="Proc. Natl. Acad. Sci. U.S.A.">
        <title>On the chimeric nature, thermophilic origin, and phylogenetic placement of the Thermotogales.</title>
        <authorList>
            <person name="Zhaxybayeva O."/>
            <person name="Swithers K.S."/>
            <person name="Lapierre P."/>
            <person name="Fournier G.P."/>
            <person name="Bickhart D.M."/>
            <person name="DeBoy R.T."/>
            <person name="Nelson K.E."/>
            <person name="Nesbo C.L."/>
            <person name="Doolittle W.F."/>
            <person name="Gogarten J.P."/>
            <person name="Noll K.M."/>
        </authorList>
    </citation>
    <scope>NUCLEOTIDE SEQUENCE [LARGE SCALE GENOMIC DNA]</scope>
    <source>
        <strain evidence="8">ATCC 35602 / DSM 5306 / Rt17-B1</strain>
    </source>
</reference>
<dbReference type="PANTHER" id="PTHR31297">
    <property type="entry name" value="GLUCAN ENDO-1,6-BETA-GLUCOSIDASE B"/>
    <property type="match status" value="1"/>
</dbReference>
<dbReference type="AlphaFoldDB" id="A7HNC0"/>
<dbReference type="PDB" id="3NCO">
    <property type="method" value="X-ray"/>
    <property type="resolution" value="1.50 A"/>
    <property type="chains" value="A/B=25-343"/>
</dbReference>
<dbReference type="GO" id="GO:0009986">
    <property type="term" value="C:cell surface"/>
    <property type="evidence" value="ECO:0007669"/>
    <property type="project" value="TreeGrafter"/>
</dbReference>
<reference evidence="7 8" key="1">
    <citation type="submission" date="2007-07" db="EMBL/GenBank/DDBJ databases">
        <title>Complete sequence of Fervidobacterium nodosum Rt17-B1.</title>
        <authorList>
            <consortium name="US DOE Joint Genome Institute"/>
            <person name="Copeland A."/>
            <person name="Lucas S."/>
            <person name="Lapidus A."/>
            <person name="Barry K."/>
            <person name="Glavina del Rio T."/>
            <person name="Dalin E."/>
            <person name="Tice H."/>
            <person name="Pitluck S."/>
            <person name="Saunders E."/>
            <person name="Brettin T."/>
            <person name="Bruce D."/>
            <person name="Detter J.C."/>
            <person name="Han C."/>
            <person name="Schmutz J."/>
            <person name="Larimer F."/>
            <person name="Land M."/>
            <person name="Hauser L."/>
            <person name="Kyrpides N."/>
            <person name="Mikhailova N."/>
            <person name="Nelson K."/>
            <person name="Gogarten J.P."/>
            <person name="Noll K."/>
            <person name="Richardson P."/>
        </authorList>
    </citation>
    <scope>NUCLEOTIDE SEQUENCE [LARGE SCALE GENOMIC DNA]</scope>
    <source>
        <strain evidence="8">ATCC 35602 / DSM 5306 / Rt17-B1</strain>
    </source>
</reference>
<dbReference type="EMBL" id="CP000771">
    <property type="protein sequence ID" value="ABS61403.1"/>
    <property type="molecule type" value="Genomic_DNA"/>
</dbReference>
<evidence type="ECO:0000256" key="2">
    <source>
        <dbReference type="ARBA" id="ARBA00022801"/>
    </source>
</evidence>
<evidence type="ECO:0000256" key="3">
    <source>
        <dbReference type="ARBA" id="ARBA00023295"/>
    </source>
</evidence>
<keyword evidence="2 4" id="KW-0378">Hydrolase</keyword>
<evidence type="ECO:0000256" key="4">
    <source>
        <dbReference type="RuleBase" id="RU361153"/>
    </source>
</evidence>
<dbReference type="PDB" id="3RJY">
    <property type="method" value="X-ray"/>
    <property type="resolution" value="2.20 A"/>
    <property type="chains" value="A=25-343"/>
</dbReference>
<dbReference type="Gene3D" id="3.20.20.80">
    <property type="entry name" value="Glycosidases"/>
    <property type="match status" value="1"/>
</dbReference>
<dbReference type="STRING" id="381764.Fnod_1560"/>
<dbReference type="InterPro" id="IPR050386">
    <property type="entry name" value="Glycosyl_hydrolase_5"/>
</dbReference>
<dbReference type="GO" id="GO:0009251">
    <property type="term" value="P:glucan catabolic process"/>
    <property type="evidence" value="ECO:0007669"/>
    <property type="project" value="TreeGrafter"/>
</dbReference>
<keyword evidence="8" id="KW-1185">Reference proteome</keyword>
<dbReference type="PDB" id="3RJX">
    <property type="method" value="X-ray"/>
    <property type="resolution" value="2.40 A"/>
    <property type="chains" value="A=25-343"/>
</dbReference>
<keyword evidence="1 5" id="KW-0732">Signal</keyword>
<sequence length="343" mass="40100">MKKKILNVLLGFALIFLMNGNCKADQSVSNVDKSSAFEYNKMIGHGINMGNALEAPVEGSWGVYIEDEYFKIIKERGFDSVRIPIRWSAHISEKYPYEIDKFFLDRVKHVVDVALKNDLVVIINCHHFEELYQAPDKYGPVLVEIWKQVAQAFKDYPDKLFFEIFNEPAQNLTPTKWNELYPKVLGEIRKTNPSRIVIIDVPNWSNYSYVRELKLVDDKNIIVSFHYYEPFNFTHQGAEWVSPTLPIGVKWEGKDWEVEQIRNHFKYVSEWAKKNNVPIFLGEFGAYSKADMESRVKWTKTVRRIAEEFGFSLAYWEFCAGFGLYDRWTKTWIEPLTTSALGK</sequence>
<evidence type="ECO:0007829" key="11">
    <source>
        <dbReference type="PDB" id="3RJY"/>
    </source>
</evidence>
<evidence type="ECO:0007829" key="10">
    <source>
        <dbReference type="PDB" id="3RJX"/>
    </source>
</evidence>
<dbReference type="EvolutionaryTrace" id="A7HNC0"/>
<dbReference type="SUPFAM" id="SSF51445">
    <property type="entry name" value="(Trans)glycosidases"/>
    <property type="match status" value="1"/>
</dbReference>
<feature type="signal peptide" evidence="5">
    <location>
        <begin position="1"/>
        <end position="24"/>
    </location>
</feature>
<evidence type="ECO:0000313" key="7">
    <source>
        <dbReference type="EMBL" id="ABS61403.1"/>
    </source>
</evidence>
<accession>A7HNC0</accession>
<dbReference type="PDBsum" id="3RJX"/>
<feature type="domain" description="Glycoside hydrolase family 5" evidence="6">
    <location>
        <begin position="57"/>
        <end position="319"/>
    </location>
</feature>
<keyword evidence="3 4" id="KW-0326">Glycosidase</keyword>
<comment type="similarity">
    <text evidence="4">Belongs to the glycosyl hydrolase 5 (cellulase A) family.</text>
</comment>
<dbReference type="InterPro" id="IPR001547">
    <property type="entry name" value="Glyco_hydro_5"/>
</dbReference>
<evidence type="ECO:0000313" key="8">
    <source>
        <dbReference type="Proteomes" id="UP000002415"/>
    </source>
</evidence>
<dbReference type="GO" id="GO:0008422">
    <property type="term" value="F:beta-glucosidase activity"/>
    <property type="evidence" value="ECO:0007669"/>
    <property type="project" value="TreeGrafter"/>
</dbReference>
<dbReference type="PDBsum" id="3RJY"/>
<dbReference type="KEGG" id="fno:Fnod_1560"/>
<dbReference type="InterPro" id="IPR017853">
    <property type="entry name" value="GH"/>
</dbReference>
<keyword evidence="9 10" id="KW-0002">3D-structure</keyword>
<dbReference type="Proteomes" id="UP000002415">
    <property type="component" value="Chromosome"/>
</dbReference>
<evidence type="ECO:0000256" key="5">
    <source>
        <dbReference type="SAM" id="SignalP"/>
    </source>
</evidence>
<proteinExistence type="evidence at protein level"/>